<accession>A0A0F9DII3</accession>
<name>A0A0F9DII3_9ZZZZ</name>
<dbReference type="EMBL" id="LAZR01041510">
    <property type="protein sequence ID" value="KKL11808.1"/>
    <property type="molecule type" value="Genomic_DNA"/>
</dbReference>
<comment type="caution">
    <text evidence="1">The sequence shown here is derived from an EMBL/GenBank/DDBJ whole genome shotgun (WGS) entry which is preliminary data.</text>
</comment>
<gene>
    <name evidence="1" type="ORF">LCGC14_2542080</name>
</gene>
<dbReference type="AlphaFoldDB" id="A0A0F9DII3"/>
<proteinExistence type="predicted"/>
<evidence type="ECO:0000313" key="1">
    <source>
        <dbReference type="EMBL" id="KKL11808.1"/>
    </source>
</evidence>
<organism evidence="1">
    <name type="scientific">marine sediment metagenome</name>
    <dbReference type="NCBI Taxonomy" id="412755"/>
    <lineage>
        <taxon>unclassified sequences</taxon>
        <taxon>metagenomes</taxon>
        <taxon>ecological metagenomes</taxon>
    </lineage>
</organism>
<feature type="non-terminal residue" evidence="1">
    <location>
        <position position="1"/>
    </location>
</feature>
<protein>
    <submittedName>
        <fullName evidence="1">Uncharacterized protein</fullName>
    </submittedName>
</protein>
<reference evidence="1" key="1">
    <citation type="journal article" date="2015" name="Nature">
        <title>Complex archaea that bridge the gap between prokaryotes and eukaryotes.</title>
        <authorList>
            <person name="Spang A."/>
            <person name="Saw J.H."/>
            <person name="Jorgensen S.L."/>
            <person name="Zaremba-Niedzwiedzka K."/>
            <person name="Martijn J."/>
            <person name="Lind A.E."/>
            <person name="van Eijk R."/>
            <person name="Schleper C."/>
            <person name="Guy L."/>
            <person name="Ettema T.J."/>
        </authorList>
    </citation>
    <scope>NUCLEOTIDE SEQUENCE</scope>
</reference>
<sequence length="32" mass="3556">VFDPTAGPEDPYLNGLAVHLSKKEAVFYGAYW</sequence>